<gene>
    <name evidence="10" type="ORF">B0H67DRAFT_566219</name>
</gene>
<evidence type="ECO:0000256" key="7">
    <source>
        <dbReference type="PIRSR" id="PIRSR608901-1"/>
    </source>
</evidence>
<feature type="binding site" evidence="8">
    <location>
        <position position="240"/>
    </location>
    <ligand>
        <name>Zn(2+)</name>
        <dbReference type="ChEBI" id="CHEBI:29105"/>
        <note>catalytic</note>
    </ligand>
</feature>
<protein>
    <submittedName>
        <fullName evidence="10">Alkaline ceramidase family protein</fullName>
    </submittedName>
</protein>
<evidence type="ECO:0000313" key="10">
    <source>
        <dbReference type="EMBL" id="KAK0731928.1"/>
    </source>
</evidence>
<keyword evidence="7" id="KW-0106">Calcium</keyword>
<feature type="transmembrane region" description="Helical" evidence="9">
    <location>
        <begin position="46"/>
        <end position="64"/>
    </location>
</feature>
<name>A0AA40EE31_9PEZI</name>
<dbReference type="GO" id="GO:0046513">
    <property type="term" value="P:ceramide biosynthetic process"/>
    <property type="evidence" value="ECO:0007669"/>
    <property type="project" value="TreeGrafter"/>
</dbReference>
<dbReference type="GO" id="GO:0046872">
    <property type="term" value="F:metal ion binding"/>
    <property type="evidence" value="ECO:0007669"/>
    <property type="project" value="UniProtKB-KW"/>
</dbReference>
<evidence type="ECO:0000256" key="1">
    <source>
        <dbReference type="ARBA" id="ARBA00004141"/>
    </source>
</evidence>
<dbReference type="GO" id="GO:0005789">
    <property type="term" value="C:endoplasmic reticulum membrane"/>
    <property type="evidence" value="ECO:0007669"/>
    <property type="project" value="TreeGrafter"/>
</dbReference>
<sequence>MSFMIEHQNSNFGGDEFSSSGAWSPPTSRANFCEEDYTISFYVAEFVNSLTNFAYIILALRYMYGPGSRGILVPKLDFMSISLLGLGIGSFLFHASLRHTLEYVDELSMLVLTWSMLHATLVAGQRPSRVPAITTGLAIFYVPFLVFYVWSENIIWQVIGFVGSIVIIGLRTNYLVRWIKAFPKPKARELTSRSRQAVLVGLFGYLLWNVELKYCAELRHIRQQVGLPWAWVFEFHGWWHVFTAISASQFMDVAREMRDQAPREKEQ</sequence>
<keyword evidence="4" id="KW-0378">Hydrolase</keyword>
<comment type="similarity">
    <text evidence="2">Belongs to the alkaline ceramidase family.</text>
</comment>
<keyword evidence="6 9" id="KW-0472">Membrane</keyword>
<comment type="subcellular location">
    <subcellularLocation>
        <location evidence="1">Membrane</location>
        <topology evidence="1">Multi-pass membrane protein</topology>
    </subcellularLocation>
</comment>
<feature type="binding site" evidence="7">
    <location>
        <position position="45"/>
    </location>
    <ligand>
        <name>Ca(2+)</name>
        <dbReference type="ChEBI" id="CHEBI:29108"/>
    </ligand>
</feature>
<evidence type="ECO:0000256" key="2">
    <source>
        <dbReference type="ARBA" id="ARBA00009780"/>
    </source>
</evidence>
<feature type="transmembrane region" description="Helical" evidence="9">
    <location>
        <begin position="154"/>
        <end position="176"/>
    </location>
</feature>
<feature type="transmembrane region" description="Helical" evidence="9">
    <location>
        <begin position="76"/>
        <end position="95"/>
    </location>
</feature>
<comment type="cofactor">
    <cofactor evidence="8">
        <name>Zn(2+)</name>
        <dbReference type="ChEBI" id="CHEBI:29105"/>
    </cofactor>
</comment>
<reference evidence="10" key="1">
    <citation type="submission" date="2023-06" db="EMBL/GenBank/DDBJ databases">
        <title>Genome-scale phylogeny and comparative genomics of the fungal order Sordariales.</title>
        <authorList>
            <consortium name="Lawrence Berkeley National Laboratory"/>
            <person name="Hensen N."/>
            <person name="Bonometti L."/>
            <person name="Westerberg I."/>
            <person name="Brannstrom I.O."/>
            <person name="Guillou S."/>
            <person name="Cros-Aarteil S."/>
            <person name="Calhoun S."/>
            <person name="Haridas S."/>
            <person name="Kuo A."/>
            <person name="Mondo S."/>
            <person name="Pangilinan J."/>
            <person name="Riley R."/>
            <person name="Labutti K."/>
            <person name="Andreopoulos B."/>
            <person name="Lipzen A."/>
            <person name="Chen C."/>
            <person name="Yanf M."/>
            <person name="Daum C."/>
            <person name="Ng V."/>
            <person name="Clum A."/>
            <person name="Steindorff A."/>
            <person name="Ohm R."/>
            <person name="Martin F."/>
            <person name="Silar P."/>
            <person name="Natvig D."/>
            <person name="Lalanne C."/>
            <person name="Gautier V."/>
            <person name="Ament-Velasquez S.L."/>
            <person name="Kruys A."/>
            <person name="Hutchinson M.I."/>
            <person name="Powell A.J."/>
            <person name="Barry K."/>
            <person name="Miller A.N."/>
            <person name="Grigoriev I.V."/>
            <person name="Debuchy R."/>
            <person name="Gladieux P."/>
            <person name="Thoren M.H."/>
            <person name="Johannesson H."/>
        </authorList>
    </citation>
    <scope>NUCLEOTIDE SEQUENCE</scope>
    <source>
        <strain evidence="10">SMH4607-1</strain>
    </source>
</reference>
<keyword evidence="3 9" id="KW-0812">Transmembrane</keyword>
<keyword evidence="5 9" id="KW-1133">Transmembrane helix</keyword>
<keyword evidence="11" id="KW-1185">Reference proteome</keyword>
<feature type="binding site" evidence="7">
    <location>
        <position position="34"/>
    </location>
    <ligand>
        <name>Ca(2+)</name>
        <dbReference type="ChEBI" id="CHEBI:29108"/>
    </ligand>
</feature>
<evidence type="ECO:0000256" key="6">
    <source>
        <dbReference type="ARBA" id="ARBA00023136"/>
    </source>
</evidence>
<organism evidence="10 11">
    <name type="scientific">Lasiosphaeris hirsuta</name>
    <dbReference type="NCBI Taxonomy" id="260670"/>
    <lineage>
        <taxon>Eukaryota</taxon>
        <taxon>Fungi</taxon>
        <taxon>Dikarya</taxon>
        <taxon>Ascomycota</taxon>
        <taxon>Pezizomycotina</taxon>
        <taxon>Sordariomycetes</taxon>
        <taxon>Sordariomycetidae</taxon>
        <taxon>Sordariales</taxon>
        <taxon>Lasiosphaeriaceae</taxon>
        <taxon>Lasiosphaeris</taxon>
    </lineage>
</organism>
<keyword evidence="8" id="KW-0862">Zinc</keyword>
<dbReference type="PANTHER" id="PTHR46187:SF1">
    <property type="entry name" value="ALKALINE PHYTOCERAMIDASE"/>
    <property type="match status" value="1"/>
</dbReference>
<evidence type="ECO:0000256" key="4">
    <source>
        <dbReference type="ARBA" id="ARBA00022801"/>
    </source>
</evidence>
<proteinExistence type="inferred from homology"/>
<dbReference type="GO" id="GO:0016811">
    <property type="term" value="F:hydrolase activity, acting on carbon-nitrogen (but not peptide) bonds, in linear amides"/>
    <property type="evidence" value="ECO:0007669"/>
    <property type="project" value="InterPro"/>
</dbReference>
<dbReference type="Proteomes" id="UP001172102">
    <property type="component" value="Unassembled WGS sequence"/>
</dbReference>
<keyword evidence="7" id="KW-0479">Metal-binding</keyword>
<evidence type="ECO:0000256" key="8">
    <source>
        <dbReference type="PIRSR" id="PIRSR608901-2"/>
    </source>
</evidence>
<dbReference type="GO" id="GO:0046514">
    <property type="term" value="P:ceramide catabolic process"/>
    <property type="evidence" value="ECO:0007669"/>
    <property type="project" value="TreeGrafter"/>
</dbReference>
<evidence type="ECO:0000313" key="11">
    <source>
        <dbReference type="Proteomes" id="UP001172102"/>
    </source>
</evidence>
<feature type="transmembrane region" description="Helical" evidence="9">
    <location>
        <begin position="130"/>
        <end position="148"/>
    </location>
</feature>
<evidence type="ECO:0000256" key="3">
    <source>
        <dbReference type="ARBA" id="ARBA00022692"/>
    </source>
</evidence>
<evidence type="ECO:0000256" key="5">
    <source>
        <dbReference type="ARBA" id="ARBA00022989"/>
    </source>
</evidence>
<accession>A0AA40EE31</accession>
<dbReference type="InterPro" id="IPR008901">
    <property type="entry name" value="ACER"/>
</dbReference>
<evidence type="ECO:0000256" key="9">
    <source>
        <dbReference type="SAM" id="Phobius"/>
    </source>
</evidence>
<dbReference type="AlphaFoldDB" id="A0AA40EE31"/>
<dbReference type="EMBL" id="JAUKUA010000001">
    <property type="protein sequence ID" value="KAK0731928.1"/>
    <property type="molecule type" value="Genomic_DNA"/>
</dbReference>
<dbReference type="Pfam" id="PF05875">
    <property type="entry name" value="Ceramidase"/>
    <property type="match status" value="1"/>
</dbReference>
<feature type="binding site" evidence="8">
    <location>
        <position position="94"/>
    </location>
    <ligand>
        <name>Zn(2+)</name>
        <dbReference type="ChEBI" id="CHEBI:29105"/>
        <note>catalytic</note>
    </ligand>
</feature>
<comment type="caution">
    <text evidence="10">The sequence shown here is derived from an EMBL/GenBank/DDBJ whole genome shotgun (WGS) entry which is preliminary data.</text>
</comment>
<dbReference type="PANTHER" id="PTHR46187">
    <property type="entry name" value="ALKALINE CERAMIDASE 3"/>
    <property type="match status" value="1"/>
</dbReference>
<feature type="binding site" evidence="8">
    <location>
        <position position="236"/>
    </location>
    <ligand>
        <name>Zn(2+)</name>
        <dbReference type="ChEBI" id="CHEBI:29105"/>
        <note>catalytic</note>
    </ligand>
</feature>